<name>A0A6L5Y0D0_9FIRM</name>
<dbReference type="InterPro" id="IPR046537">
    <property type="entry name" value="DUF6602"/>
</dbReference>
<gene>
    <name evidence="3" type="ORF">FYJ58_07100</name>
</gene>
<dbReference type="AlphaFoldDB" id="A0A6L5Y0D0"/>
<dbReference type="RefSeq" id="WP_154519041.1">
    <property type="nucleotide sequence ID" value="NZ_VUMT01000008.1"/>
</dbReference>
<sequence>MSKKSEEEKVEEAIQKVIANYEHREKAFVNQLQIDIGSHPLTTGTYREEVWKNLFSQMIPKKYCIEQGIFIIDSKGHISREVDLAVFDEMYTPYIFKYGKIKFIPIEAVAIVVQCKSKINGGKRIEGDLEKWVKSIDELDTSLNSVVRTMNGVFDSLDEGNRLAQTGTRPIKILCATGITNPVIKKLEEKFDFLLYVKNKRLMKVVYEEKSSFTDWVEKLNHDVEEKSENLSDDREKKEQKIRNEKVEKRNEERKSDRNLCDLIIKDKNEKENVIMSLTFQLNQLLMLINNPMLFPHEAYVKLFNRLIGKKK</sequence>
<feature type="domain" description="DUF6602" evidence="2">
    <location>
        <begin position="38"/>
        <end position="139"/>
    </location>
</feature>
<reference evidence="3 4" key="1">
    <citation type="submission" date="2019-08" db="EMBL/GenBank/DDBJ databases">
        <title>In-depth cultivation of the pig gut microbiome towards novel bacterial diversity and tailored functional studies.</title>
        <authorList>
            <person name="Wylensek D."/>
            <person name="Hitch T.C.A."/>
            <person name="Clavel T."/>
        </authorList>
    </citation>
    <scope>NUCLEOTIDE SEQUENCE [LARGE SCALE GENOMIC DNA]</scope>
    <source>
        <strain evidence="3 4">WCA-693-APC-MOT-I</strain>
    </source>
</reference>
<dbReference type="Pfam" id="PF20247">
    <property type="entry name" value="DUF6602"/>
    <property type="match status" value="1"/>
</dbReference>
<evidence type="ECO:0000256" key="1">
    <source>
        <dbReference type="SAM" id="MobiDB-lite"/>
    </source>
</evidence>
<dbReference type="CDD" id="cd21173">
    <property type="entry name" value="NucC-like"/>
    <property type="match status" value="1"/>
</dbReference>
<organism evidence="3 4">
    <name type="scientific">Velocimicrobium porci</name>
    <dbReference type="NCBI Taxonomy" id="2606634"/>
    <lineage>
        <taxon>Bacteria</taxon>
        <taxon>Bacillati</taxon>
        <taxon>Bacillota</taxon>
        <taxon>Clostridia</taxon>
        <taxon>Lachnospirales</taxon>
        <taxon>Lachnospiraceae</taxon>
        <taxon>Velocimicrobium</taxon>
    </lineage>
</organism>
<dbReference type="Proteomes" id="UP000482209">
    <property type="component" value="Unassembled WGS sequence"/>
</dbReference>
<evidence type="ECO:0000313" key="3">
    <source>
        <dbReference type="EMBL" id="MSS63643.1"/>
    </source>
</evidence>
<evidence type="ECO:0000313" key="4">
    <source>
        <dbReference type="Proteomes" id="UP000482209"/>
    </source>
</evidence>
<keyword evidence="4" id="KW-1185">Reference proteome</keyword>
<dbReference type="EMBL" id="VUMT01000008">
    <property type="protein sequence ID" value="MSS63643.1"/>
    <property type="molecule type" value="Genomic_DNA"/>
</dbReference>
<protein>
    <recommendedName>
        <fullName evidence="2">DUF6602 domain-containing protein</fullName>
    </recommendedName>
</protein>
<proteinExistence type="predicted"/>
<evidence type="ECO:0000259" key="2">
    <source>
        <dbReference type="Pfam" id="PF20247"/>
    </source>
</evidence>
<accession>A0A6L5Y0D0</accession>
<comment type="caution">
    <text evidence="3">The sequence shown here is derived from an EMBL/GenBank/DDBJ whole genome shotgun (WGS) entry which is preliminary data.</text>
</comment>
<feature type="region of interest" description="Disordered" evidence="1">
    <location>
        <begin position="227"/>
        <end position="251"/>
    </location>
</feature>